<evidence type="ECO:0008006" key="2">
    <source>
        <dbReference type="Google" id="ProtNLM"/>
    </source>
</evidence>
<sequence length="390" mass="44664">MAPNGLTFMEKEPFLRLFNRGGYVLDFSTERFDDFTQESVDIRLCEKYGSSKGRSLEIFASDASADQVWKLFADLLKYYENFFIEESDGTEYEILHQKCRQILSSRIAETKKNKDDDDSMFFNVIIRASEFFPVESDRIFEETDLAIAARFKNPDGTPNFEMLQKLPTITSPEYTDNSSTIAQIGYLGADLSQRLSSVVASFPSVMLNRILAPTGWRGSRTRWMVFKGDPYRMLGDLRSNYNPVQSEAVLKFPSVPIKDNRIAVMMPFNPAYLNPLEDPVYRAIWNAADQLGYECRRVDEIKTPTDITQDILRLIESSRVVIADLSGANPNVYYEMGLAHARGRIVIPISNSKERLPFDNRQIRTIFFHDDDEYSLQGLTKSIIATLEKL</sequence>
<gene>
    <name evidence="1" type="ORF">BDLFYP24_01916</name>
</gene>
<name>A0A6N2TFT3_9BIFI</name>
<organism evidence="1">
    <name type="scientific">Bifidobacterium dentium</name>
    <dbReference type="NCBI Taxonomy" id="1689"/>
    <lineage>
        <taxon>Bacteria</taxon>
        <taxon>Bacillati</taxon>
        <taxon>Actinomycetota</taxon>
        <taxon>Actinomycetes</taxon>
        <taxon>Bifidobacteriales</taxon>
        <taxon>Bifidobacteriaceae</taxon>
        <taxon>Bifidobacterium</taxon>
    </lineage>
</organism>
<evidence type="ECO:0000313" key="1">
    <source>
        <dbReference type="EMBL" id="VYT02841.1"/>
    </source>
</evidence>
<dbReference type="EMBL" id="CACRSP010000004">
    <property type="protein sequence ID" value="VYT02841.1"/>
    <property type="molecule type" value="Genomic_DNA"/>
</dbReference>
<protein>
    <recommendedName>
        <fullName evidence="2">Nucleoside 2-deoxyribosyltransferase</fullName>
    </recommendedName>
</protein>
<dbReference type="AlphaFoldDB" id="A0A6N2TFT3"/>
<accession>A0A6N2TFT3</accession>
<reference evidence="1" key="1">
    <citation type="submission" date="2019-11" db="EMBL/GenBank/DDBJ databases">
        <authorList>
            <person name="Feng L."/>
        </authorList>
    </citation>
    <scope>NUCLEOTIDE SEQUENCE</scope>
    <source>
        <strain evidence="1">BdentiumLFYP24</strain>
    </source>
</reference>
<dbReference type="RefSeq" id="WP_231495395.1">
    <property type="nucleotide sequence ID" value="NZ_CACRSP010000004.1"/>
</dbReference>
<dbReference type="Gene3D" id="3.40.50.450">
    <property type="match status" value="1"/>
</dbReference>
<proteinExistence type="predicted"/>